<reference evidence="5" key="1">
    <citation type="journal article" date="2019" name="Int. J. Syst. Evol. Microbiol.">
        <title>The Global Catalogue of Microorganisms (GCM) 10K type strain sequencing project: providing services to taxonomists for standard genome sequencing and annotation.</title>
        <authorList>
            <consortium name="The Broad Institute Genomics Platform"/>
            <consortium name="The Broad Institute Genome Sequencing Center for Infectious Disease"/>
            <person name="Wu L."/>
            <person name="Ma J."/>
        </authorList>
    </citation>
    <scope>NUCLEOTIDE SEQUENCE [LARGE SCALE GENOMIC DNA]</scope>
    <source>
        <strain evidence="5">KCTC 32239</strain>
    </source>
</reference>
<dbReference type="Pfam" id="PF01370">
    <property type="entry name" value="Epimerase"/>
    <property type="match status" value="1"/>
</dbReference>
<comment type="pathway">
    <text evidence="1">Bacterial outer membrane biogenesis; LPS O-antigen biosynthesis.</text>
</comment>
<dbReference type="RefSeq" id="WP_189415437.1">
    <property type="nucleotide sequence ID" value="NZ_BMYZ01000001.1"/>
</dbReference>
<sequence>MRYLISGATGFIGSNLVAKLLDNGNQIFLITRTSRLDEEIEKISKENIFFFDGNEDALDEFLKKNVPDIFIHLASLYITQHKKEDVTNLLYSNITYPTIITDAIVRCGCKKIINTGTSWQNFNNEKYNPTCLYAATKEAFEKLLEFYVKSQSINVITLRIFDTYGLYDKRKKLVSMLVESSKQSLQIEMSPGEQEIDLVYVDDVVDAFLVAIELILKSPNSSHLTYGISSEKPITLKKLVDILNSISPQKLKVKWGARDYRDREVMYTWKDFIRLPNWKPKVSIEEGLRKLVTSSTDEARIEKSTTAK</sequence>
<dbReference type="CDD" id="cd08946">
    <property type="entry name" value="SDR_e"/>
    <property type="match status" value="1"/>
</dbReference>
<name>A0ABQ3AS73_9GAMM</name>
<dbReference type="Proteomes" id="UP000619761">
    <property type="component" value="Unassembled WGS sequence"/>
</dbReference>
<evidence type="ECO:0000256" key="1">
    <source>
        <dbReference type="ARBA" id="ARBA00005125"/>
    </source>
</evidence>
<evidence type="ECO:0000313" key="4">
    <source>
        <dbReference type="EMBL" id="GGY62931.1"/>
    </source>
</evidence>
<feature type="domain" description="NAD-dependent epimerase/dehydratase" evidence="3">
    <location>
        <begin position="4"/>
        <end position="214"/>
    </location>
</feature>
<dbReference type="InterPro" id="IPR001509">
    <property type="entry name" value="Epimerase_deHydtase"/>
</dbReference>
<evidence type="ECO:0000256" key="2">
    <source>
        <dbReference type="ARBA" id="ARBA00007637"/>
    </source>
</evidence>
<comment type="similarity">
    <text evidence="2">Belongs to the NAD(P)-dependent epimerase/dehydratase family.</text>
</comment>
<dbReference type="SUPFAM" id="SSF51735">
    <property type="entry name" value="NAD(P)-binding Rossmann-fold domains"/>
    <property type="match status" value="1"/>
</dbReference>
<gene>
    <name evidence="4" type="primary">prt</name>
    <name evidence="4" type="ORF">GCM10011613_03120</name>
</gene>
<dbReference type="PANTHER" id="PTHR43000">
    <property type="entry name" value="DTDP-D-GLUCOSE 4,6-DEHYDRATASE-RELATED"/>
    <property type="match status" value="1"/>
</dbReference>
<comment type="caution">
    <text evidence="4">The sequence shown here is derived from an EMBL/GenBank/DDBJ whole genome shotgun (WGS) entry which is preliminary data.</text>
</comment>
<dbReference type="EMBL" id="BMYZ01000001">
    <property type="protein sequence ID" value="GGY62931.1"/>
    <property type="molecule type" value="Genomic_DNA"/>
</dbReference>
<proteinExistence type="inferred from homology"/>
<evidence type="ECO:0000313" key="5">
    <source>
        <dbReference type="Proteomes" id="UP000619761"/>
    </source>
</evidence>
<organism evidence="4 5">
    <name type="scientific">Cellvibrio zantedeschiae</name>
    <dbReference type="NCBI Taxonomy" id="1237077"/>
    <lineage>
        <taxon>Bacteria</taxon>
        <taxon>Pseudomonadati</taxon>
        <taxon>Pseudomonadota</taxon>
        <taxon>Gammaproteobacteria</taxon>
        <taxon>Cellvibrionales</taxon>
        <taxon>Cellvibrionaceae</taxon>
        <taxon>Cellvibrio</taxon>
    </lineage>
</organism>
<dbReference type="Gene3D" id="3.40.50.720">
    <property type="entry name" value="NAD(P)-binding Rossmann-like Domain"/>
    <property type="match status" value="1"/>
</dbReference>
<dbReference type="InterPro" id="IPR036291">
    <property type="entry name" value="NAD(P)-bd_dom_sf"/>
</dbReference>
<protein>
    <submittedName>
        <fullName evidence="4">Paratose synthase</fullName>
    </submittedName>
</protein>
<evidence type="ECO:0000259" key="3">
    <source>
        <dbReference type="Pfam" id="PF01370"/>
    </source>
</evidence>
<accession>A0ABQ3AS73</accession>
<keyword evidence="5" id="KW-1185">Reference proteome</keyword>